<feature type="transmembrane region" description="Helical" evidence="2">
    <location>
        <begin position="98"/>
        <end position="122"/>
    </location>
</feature>
<dbReference type="PANTHER" id="PTHR40465:SF1">
    <property type="entry name" value="DUF6534 DOMAIN-CONTAINING PROTEIN"/>
    <property type="match status" value="1"/>
</dbReference>
<proteinExistence type="predicted"/>
<dbReference type="Pfam" id="PF20152">
    <property type="entry name" value="DUF6534"/>
    <property type="match status" value="1"/>
</dbReference>
<keyword evidence="2" id="KW-1133">Transmembrane helix</keyword>
<dbReference type="STRING" id="686832.A0A0C2XXX2"/>
<feature type="transmembrane region" description="Helical" evidence="2">
    <location>
        <begin position="176"/>
        <end position="197"/>
    </location>
</feature>
<reference evidence="4 5" key="1">
    <citation type="submission" date="2014-04" db="EMBL/GenBank/DDBJ databases">
        <authorList>
            <consortium name="DOE Joint Genome Institute"/>
            <person name="Kuo A."/>
            <person name="Gay G."/>
            <person name="Dore J."/>
            <person name="Kohler A."/>
            <person name="Nagy L.G."/>
            <person name="Floudas D."/>
            <person name="Copeland A."/>
            <person name="Barry K.W."/>
            <person name="Cichocki N."/>
            <person name="Veneault-Fourrey C."/>
            <person name="LaButti K."/>
            <person name="Lindquist E.A."/>
            <person name="Lipzen A."/>
            <person name="Lundell T."/>
            <person name="Morin E."/>
            <person name="Murat C."/>
            <person name="Sun H."/>
            <person name="Tunlid A."/>
            <person name="Henrissat B."/>
            <person name="Grigoriev I.V."/>
            <person name="Hibbett D.S."/>
            <person name="Martin F."/>
            <person name="Nordberg H.P."/>
            <person name="Cantor M.N."/>
            <person name="Hua S.X."/>
        </authorList>
    </citation>
    <scope>NUCLEOTIDE SEQUENCE [LARGE SCALE GENOMIC DNA]</scope>
    <source>
        <strain evidence="5">h7</strain>
    </source>
</reference>
<feature type="transmembrane region" description="Helical" evidence="2">
    <location>
        <begin position="209"/>
        <end position="235"/>
    </location>
</feature>
<keyword evidence="2" id="KW-0812">Transmembrane</keyword>
<dbReference type="InterPro" id="IPR045339">
    <property type="entry name" value="DUF6534"/>
</dbReference>
<feature type="transmembrane region" description="Helical" evidence="2">
    <location>
        <begin position="33"/>
        <end position="51"/>
    </location>
</feature>
<organism evidence="4 5">
    <name type="scientific">Hebeloma cylindrosporum</name>
    <dbReference type="NCBI Taxonomy" id="76867"/>
    <lineage>
        <taxon>Eukaryota</taxon>
        <taxon>Fungi</taxon>
        <taxon>Dikarya</taxon>
        <taxon>Basidiomycota</taxon>
        <taxon>Agaricomycotina</taxon>
        <taxon>Agaricomycetes</taxon>
        <taxon>Agaricomycetidae</taxon>
        <taxon>Agaricales</taxon>
        <taxon>Agaricineae</taxon>
        <taxon>Hymenogastraceae</taxon>
        <taxon>Hebeloma</taxon>
    </lineage>
</organism>
<feature type="transmembrane region" description="Helical" evidence="2">
    <location>
        <begin position="241"/>
        <end position="262"/>
    </location>
</feature>
<dbReference type="PANTHER" id="PTHR40465">
    <property type="entry name" value="CHROMOSOME 1, WHOLE GENOME SHOTGUN SEQUENCE"/>
    <property type="match status" value="1"/>
</dbReference>
<dbReference type="Proteomes" id="UP000053424">
    <property type="component" value="Unassembled WGS sequence"/>
</dbReference>
<sequence length="348" mass="38030">MTQLDETLGAAFIGLVVAATQITRWYVTLLANITSTLIRVPVSIVQAWYYYTHQSDPWPIKVLVGAVMTFDTIHQFLITHTVYWYTVSSWGKPAELQLIVRSMLIEVIFNGLTALLVQSFLAMRVWRLSNGNKLLTGVVALLVLGEFGAVVAYEYISLKMTTYAELATLEYLSISVNVLAAAGDVLIAGSLCMLLHLSRTGFQRSDTMINKLMLFAVNTGVLTSVCAVASLVSILAAGHTFIYIAFFFCIGRLYSNSLLATLNARKSIRNAGSGVNTATPTDVSFSMKDFAKSTAIGSHVRPTNISITIDTTKEFSGDEKYEHHIEKADTANPSAEEPDVKHIASIAP</sequence>
<feature type="transmembrane region" description="Helical" evidence="2">
    <location>
        <begin position="63"/>
        <end position="86"/>
    </location>
</feature>
<evidence type="ECO:0000256" key="2">
    <source>
        <dbReference type="SAM" id="Phobius"/>
    </source>
</evidence>
<feature type="transmembrane region" description="Helical" evidence="2">
    <location>
        <begin position="7"/>
        <end position="27"/>
    </location>
</feature>
<evidence type="ECO:0000313" key="4">
    <source>
        <dbReference type="EMBL" id="KIM42513.1"/>
    </source>
</evidence>
<name>A0A0C2XXX2_HEBCY</name>
<evidence type="ECO:0000256" key="1">
    <source>
        <dbReference type="SAM" id="MobiDB-lite"/>
    </source>
</evidence>
<dbReference type="AlphaFoldDB" id="A0A0C2XXX2"/>
<evidence type="ECO:0000313" key="5">
    <source>
        <dbReference type="Proteomes" id="UP000053424"/>
    </source>
</evidence>
<feature type="domain" description="DUF6534" evidence="3">
    <location>
        <begin position="180"/>
        <end position="267"/>
    </location>
</feature>
<keyword evidence="2" id="KW-0472">Membrane</keyword>
<accession>A0A0C2XXX2</accession>
<dbReference type="HOGENOM" id="CLU_046025_5_4_1"/>
<evidence type="ECO:0000259" key="3">
    <source>
        <dbReference type="Pfam" id="PF20152"/>
    </source>
</evidence>
<keyword evidence="5" id="KW-1185">Reference proteome</keyword>
<gene>
    <name evidence="4" type="ORF">M413DRAFT_26566</name>
</gene>
<protein>
    <recommendedName>
        <fullName evidence="3">DUF6534 domain-containing protein</fullName>
    </recommendedName>
</protein>
<dbReference type="OrthoDB" id="3263055at2759"/>
<dbReference type="EMBL" id="KN831777">
    <property type="protein sequence ID" value="KIM42513.1"/>
    <property type="molecule type" value="Genomic_DNA"/>
</dbReference>
<feature type="region of interest" description="Disordered" evidence="1">
    <location>
        <begin position="328"/>
        <end position="348"/>
    </location>
</feature>
<reference evidence="5" key="2">
    <citation type="submission" date="2015-01" db="EMBL/GenBank/DDBJ databases">
        <title>Evolutionary Origins and Diversification of the Mycorrhizal Mutualists.</title>
        <authorList>
            <consortium name="DOE Joint Genome Institute"/>
            <consortium name="Mycorrhizal Genomics Consortium"/>
            <person name="Kohler A."/>
            <person name="Kuo A."/>
            <person name="Nagy L.G."/>
            <person name="Floudas D."/>
            <person name="Copeland A."/>
            <person name="Barry K.W."/>
            <person name="Cichocki N."/>
            <person name="Veneault-Fourrey C."/>
            <person name="LaButti K."/>
            <person name="Lindquist E.A."/>
            <person name="Lipzen A."/>
            <person name="Lundell T."/>
            <person name="Morin E."/>
            <person name="Murat C."/>
            <person name="Riley R."/>
            <person name="Ohm R."/>
            <person name="Sun H."/>
            <person name="Tunlid A."/>
            <person name="Henrissat B."/>
            <person name="Grigoriev I.V."/>
            <person name="Hibbett D.S."/>
            <person name="Martin F."/>
        </authorList>
    </citation>
    <scope>NUCLEOTIDE SEQUENCE [LARGE SCALE GENOMIC DNA]</scope>
    <source>
        <strain evidence="5">h7</strain>
    </source>
</reference>
<feature type="transmembrane region" description="Helical" evidence="2">
    <location>
        <begin position="134"/>
        <end position="156"/>
    </location>
</feature>